<dbReference type="SUPFAM" id="SSF54427">
    <property type="entry name" value="NTF2-like"/>
    <property type="match status" value="1"/>
</dbReference>
<dbReference type="AlphaFoldDB" id="A0A922N9H4"/>
<reference evidence="3" key="1">
    <citation type="journal article" date="2022" name="Microb. Genom.">
        <title>A global pangenome for the wheat fungal pathogen Pyrenophora tritici-repentis and prediction of effector protein structural homology.</title>
        <authorList>
            <person name="Moolhuijzen P.M."/>
            <person name="See P.T."/>
            <person name="Shi G."/>
            <person name="Powell H.R."/>
            <person name="Cockram J."/>
            <person name="Jorgensen L.N."/>
            <person name="Benslimane H."/>
            <person name="Strelkov S.E."/>
            <person name="Turner J."/>
            <person name="Liu Z."/>
            <person name="Moffat C.S."/>
        </authorList>
    </citation>
    <scope>NUCLEOTIDE SEQUENCE [LARGE SCALE GENOMIC DNA]</scope>
</reference>
<sequence>MAPPTAIMAPTTFLTGLSAREAVADALQRCVLGMDSNNRPLFESACLKGEDMVVIAGSISLNGWAAIDAMMDRVFAIVTTHTVSNIRVELKSEDADTAQITAHAISYHVREEDALKQEDTSYTASSLYDIELVKVEWGLWKMKTWLIKVLWTVGDAAVLHG</sequence>
<dbReference type="Proteomes" id="UP000249757">
    <property type="component" value="Unassembled WGS sequence"/>
</dbReference>
<evidence type="ECO:0000313" key="2">
    <source>
        <dbReference type="EMBL" id="KAI1510039.1"/>
    </source>
</evidence>
<dbReference type="EMBL" id="NRDI02000018">
    <property type="protein sequence ID" value="KAI1510039.1"/>
    <property type="molecule type" value="Genomic_DNA"/>
</dbReference>
<dbReference type="Pfam" id="PF13577">
    <property type="entry name" value="SnoaL_4"/>
    <property type="match status" value="1"/>
</dbReference>
<comment type="caution">
    <text evidence="2">The sequence shown here is derived from an EMBL/GenBank/DDBJ whole genome shotgun (WGS) entry which is preliminary data.</text>
</comment>
<organism evidence="2 3">
    <name type="scientific">Pyrenophora tritici-repentis</name>
    <dbReference type="NCBI Taxonomy" id="45151"/>
    <lineage>
        <taxon>Eukaryota</taxon>
        <taxon>Fungi</taxon>
        <taxon>Dikarya</taxon>
        <taxon>Ascomycota</taxon>
        <taxon>Pezizomycotina</taxon>
        <taxon>Dothideomycetes</taxon>
        <taxon>Pleosporomycetidae</taxon>
        <taxon>Pleosporales</taxon>
        <taxon>Pleosporineae</taxon>
        <taxon>Pleosporaceae</taxon>
        <taxon>Pyrenophora</taxon>
    </lineage>
</organism>
<accession>A0A922N9H4</accession>
<name>A0A922N9H4_9PLEO</name>
<keyword evidence="3" id="KW-1185">Reference proteome</keyword>
<proteinExistence type="predicted"/>
<dbReference type="InterPro" id="IPR032710">
    <property type="entry name" value="NTF2-like_dom_sf"/>
</dbReference>
<evidence type="ECO:0000313" key="3">
    <source>
        <dbReference type="Proteomes" id="UP000249757"/>
    </source>
</evidence>
<dbReference type="InterPro" id="IPR037401">
    <property type="entry name" value="SnoaL-like"/>
</dbReference>
<evidence type="ECO:0000259" key="1">
    <source>
        <dbReference type="Pfam" id="PF13577"/>
    </source>
</evidence>
<dbReference type="Gene3D" id="3.10.450.50">
    <property type="match status" value="1"/>
</dbReference>
<protein>
    <submittedName>
        <fullName evidence="2">SnoaL domain containing protein</fullName>
    </submittedName>
</protein>
<gene>
    <name evidence="2" type="ORF">Ptr86124_011077</name>
</gene>
<feature type="domain" description="SnoaL-like" evidence="1">
    <location>
        <begin position="17"/>
        <end position="145"/>
    </location>
</feature>